<keyword evidence="2" id="KW-1185">Reference proteome</keyword>
<reference evidence="1 2" key="1">
    <citation type="journal article" date="2020" name="Nat. Commun.">
        <title>The structures of two archaeal type IV pili illuminate evolutionary relationships.</title>
        <authorList>
            <person name="Wang F."/>
            <person name="Baquero D.P."/>
            <person name="Su Z."/>
            <person name="Beltran L.C."/>
            <person name="Prangishvili D."/>
            <person name="Krupovic M."/>
            <person name="Egelman E.H."/>
        </authorList>
    </citation>
    <scope>NUCLEOTIDE SEQUENCE [LARGE SCALE GENOMIC DNA]</scope>
    <source>
        <strain evidence="1 2">2GA</strain>
    </source>
</reference>
<evidence type="ECO:0000313" key="1">
    <source>
        <dbReference type="EMBL" id="NYR15564.1"/>
    </source>
</evidence>
<sequence length="83" mass="9398">MLDAARRVLRAYYYLRGIDPGYALVSLAESALADERLSDLVKAVGLLSLARAYGARRSLVDSARKIVESRCMEVQREYEERCK</sequence>
<gene>
    <name evidence="1" type="ORF">HC235_06380</name>
</gene>
<protein>
    <submittedName>
        <fullName evidence="1">Uncharacterized protein</fullName>
    </submittedName>
</protein>
<proteinExistence type="predicted"/>
<organism evidence="1 2">
    <name type="scientific">Pyrobaculum arsenaticum</name>
    <dbReference type="NCBI Taxonomy" id="121277"/>
    <lineage>
        <taxon>Archaea</taxon>
        <taxon>Thermoproteota</taxon>
        <taxon>Thermoprotei</taxon>
        <taxon>Thermoproteales</taxon>
        <taxon>Thermoproteaceae</taxon>
        <taxon>Pyrobaculum</taxon>
    </lineage>
</organism>
<dbReference type="Proteomes" id="UP000554766">
    <property type="component" value="Unassembled WGS sequence"/>
</dbReference>
<comment type="caution">
    <text evidence="1">The sequence shown here is derived from an EMBL/GenBank/DDBJ whole genome shotgun (WGS) entry which is preliminary data.</text>
</comment>
<name>A0A7L4PAD1_9CREN</name>
<dbReference type="EMBL" id="JAAVJF010000002">
    <property type="protein sequence ID" value="NYR15564.1"/>
    <property type="molecule type" value="Genomic_DNA"/>
</dbReference>
<dbReference type="AlphaFoldDB" id="A0A7L4PAD1"/>
<accession>A0A7L4PAD1</accession>
<evidence type="ECO:0000313" key="2">
    <source>
        <dbReference type="Proteomes" id="UP000554766"/>
    </source>
</evidence>